<dbReference type="EMBL" id="PTIW01000001">
    <property type="protein sequence ID" value="PPK63006.1"/>
    <property type="molecule type" value="Genomic_DNA"/>
</dbReference>
<reference evidence="2" key="2">
    <citation type="submission" date="2017-09" db="EMBL/GenBank/DDBJ databases">
        <authorList>
            <person name="Perez-Cataluna A."/>
            <person name="Figueras M.J."/>
            <person name="Salas-Masso N."/>
        </authorList>
    </citation>
    <scope>NUCLEOTIDE SEQUENCE</scope>
    <source>
        <strain evidence="2">CECT 7727</strain>
    </source>
</reference>
<evidence type="ECO:0000313" key="3">
    <source>
        <dbReference type="EMBL" id="PPK63006.1"/>
    </source>
</evidence>
<evidence type="ECO:0000313" key="1">
    <source>
        <dbReference type="EMBL" id="AXX87404.1"/>
    </source>
</evidence>
<evidence type="ECO:0000313" key="6">
    <source>
        <dbReference type="Proteomes" id="UP000264693"/>
    </source>
</evidence>
<dbReference type="Proteomes" id="UP000239861">
    <property type="component" value="Unassembled WGS sequence"/>
</dbReference>
<reference evidence="1 6" key="4">
    <citation type="submission" date="2018-08" db="EMBL/GenBank/DDBJ databases">
        <title>Complete genome of the Arcobacter marinus type strain JCM 15502.</title>
        <authorList>
            <person name="Miller W.G."/>
            <person name="Yee E."/>
            <person name="Huynh S."/>
            <person name="Parker C.T."/>
        </authorList>
    </citation>
    <scope>NUCLEOTIDE SEQUENCE [LARGE SCALE GENOMIC DNA]</scope>
    <source>
        <strain evidence="1 6">JCM 15502</strain>
    </source>
</reference>
<reference evidence="4" key="1">
    <citation type="submission" date="2017-09" db="EMBL/GenBank/DDBJ databases">
        <title>Arcobacter canalis sp. nov., a new species isolated from a water canal contaminated with urban sewage.</title>
        <authorList>
            <person name="Perez-Cataluna A."/>
            <person name="Salas-Masso N."/>
            <person name="Figueras M.J."/>
        </authorList>
    </citation>
    <scope>NUCLEOTIDE SEQUENCE [LARGE SCALE GENOMIC DNA]</scope>
    <source>
        <strain evidence="4">CECT 7727</strain>
    </source>
</reference>
<accession>A0A347TLC6</accession>
<evidence type="ECO:0000313" key="2">
    <source>
        <dbReference type="EMBL" id="PHO16253.1"/>
    </source>
</evidence>
<organism evidence="1 6">
    <name type="scientific">Malaciobacter marinus</name>
    <dbReference type="NCBI Taxonomy" id="505249"/>
    <lineage>
        <taxon>Bacteria</taxon>
        <taxon>Pseudomonadati</taxon>
        <taxon>Campylobacterota</taxon>
        <taxon>Epsilonproteobacteria</taxon>
        <taxon>Campylobacterales</taxon>
        <taxon>Arcobacteraceae</taxon>
        <taxon>Malaciobacter</taxon>
    </lineage>
</organism>
<evidence type="ECO:0000313" key="5">
    <source>
        <dbReference type="Proteomes" id="UP000239861"/>
    </source>
</evidence>
<name>A0A347TLC6_9BACT</name>
<gene>
    <name evidence="1" type="ORF">AMRN_1672</name>
    <name evidence="3" type="ORF">B0F89_101206</name>
    <name evidence="2" type="ORF">CPH92_02835</name>
</gene>
<reference evidence="3 5" key="3">
    <citation type="submission" date="2018-02" db="EMBL/GenBank/DDBJ databases">
        <title>Subsurface microbial communities from deep shales in Ohio and West Virginia, USA.</title>
        <authorList>
            <person name="Wrighton K."/>
        </authorList>
    </citation>
    <scope>NUCLEOTIDE SEQUENCE [LARGE SCALE GENOMIC DNA]</scope>
    <source>
        <strain evidence="3 5">MARC-MIP3H16</strain>
    </source>
</reference>
<dbReference type="EMBL" id="CP032101">
    <property type="protein sequence ID" value="AXX87404.1"/>
    <property type="molecule type" value="Genomic_DNA"/>
</dbReference>
<evidence type="ECO:0000313" key="4">
    <source>
        <dbReference type="Proteomes" id="UP000224740"/>
    </source>
</evidence>
<sequence>MEYGLIPKLESYSNDQSLQIQKVQPSNSISQVIEGKESSKVKEEFLKLDETKQTNKTSDSKVSNLIEYNLTNLNFGYNRNSKDFYVKVQRGDSESQYPTDEMMRLKAFLLKNQQQEAANFS</sequence>
<dbReference type="KEGG" id="amar:AMRN_1672"/>
<dbReference type="Proteomes" id="UP000224740">
    <property type="component" value="Unassembled WGS sequence"/>
</dbReference>
<dbReference type="EMBL" id="NXAO01000012">
    <property type="protein sequence ID" value="PHO16253.1"/>
    <property type="molecule type" value="Genomic_DNA"/>
</dbReference>
<dbReference type="RefSeq" id="WP_099310269.1">
    <property type="nucleotide sequence ID" value="NZ_CP032101.1"/>
</dbReference>
<dbReference type="Proteomes" id="UP000264693">
    <property type="component" value="Chromosome"/>
</dbReference>
<dbReference type="SUPFAM" id="SSF160214">
    <property type="entry name" value="FlaG-like"/>
    <property type="match status" value="1"/>
</dbReference>
<dbReference type="AlphaFoldDB" id="A0A347TLC6"/>
<protein>
    <submittedName>
        <fullName evidence="1">FlaG family protein</fullName>
    </submittedName>
</protein>
<keyword evidence="4" id="KW-1185">Reference proteome</keyword>
<dbReference type="InterPro" id="IPR035924">
    <property type="entry name" value="FlaG-like_sf"/>
</dbReference>
<proteinExistence type="predicted"/>